<protein>
    <recommendedName>
        <fullName evidence="5">Methyl-accepting chemotaxis protein</fullName>
    </recommendedName>
</protein>
<organism evidence="3 4">
    <name type="scientific">Massilia phyllostachyos</name>
    <dbReference type="NCBI Taxonomy" id="2898585"/>
    <lineage>
        <taxon>Bacteria</taxon>
        <taxon>Pseudomonadati</taxon>
        <taxon>Pseudomonadota</taxon>
        <taxon>Betaproteobacteria</taxon>
        <taxon>Burkholderiales</taxon>
        <taxon>Oxalobacteraceae</taxon>
        <taxon>Telluria group</taxon>
        <taxon>Massilia</taxon>
    </lineage>
</organism>
<dbReference type="Proteomes" id="UP001179361">
    <property type="component" value="Unassembled WGS sequence"/>
</dbReference>
<evidence type="ECO:0000313" key="3">
    <source>
        <dbReference type="EMBL" id="MCD2516475.1"/>
    </source>
</evidence>
<accession>A0ABS8Q404</accession>
<keyword evidence="2" id="KW-0812">Transmembrane</keyword>
<evidence type="ECO:0000256" key="2">
    <source>
        <dbReference type="SAM" id="Phobius"/>
    </source>
</evidence>
<evidence type="ECO:0000256" key="1">
    <source>
        <dbReference type="SAM" id="Coils"/>
    </source>
</evidence>
<comment type="caution">
    <text evidence="3">The sequence shown here is derived from an EMBL/GenBank/DDBJ whole genome shotgun (WGS) entry which is preliminary data.</text>
</comment>
<dbReference type="RefSeq" id="WP_231057791.1">
    <property type="nucleotide sequence ID" value="NZ_JAJNOC010000002.1"/>
</dbReference>
<feature type="coiled-coil region" evidence="1">
    <location>
        <begin position="70"/>
        <end position="104"/>
    </location>
</feature>
<feature type="transmembrane region" description="Helical" evidence="2">
    <location>
        <begin position="105"/>
        <end position="128"/>
    </location>
</feature>
<keyword evidence="4" id="KW-1185">Reference proteome</keyword>
<name>A0ABS8Q404_9BURK</name>
<proteinExistence type="predicted"/>
<sequence length="130" mass="14167">MATGWWSVLKTVPWSDVINAAPQVATGARRLWDTVARKSNTAPGPPMEEAPQEDPFDTLFLRVDKNEANLADLRTQMLQASEIIANLADQNAQLIAKMELARTRLLWLGVATGVSSILALVALALVMART</sequence>
<dbReference type="EMBL" id="JAJNOC010000002">
    <property type="protein sequence ID" value="MCD2516475.1"/>
    <property type="molecule type" value="Genomic_DNA"/>
</dbReference>
<evidence type="ECO:0008006" key="5">
    <source>
        <dbReference type="Google" id="ProtNLM"/>
    </source>
</evidence>
<keyword evidence="2" id="KW-1133">Transmembrane helix</keyword>
<evidence type="ECO:0000313" key="4">
    <source>
        <dbReference type="Proteomes" id="UP001179361"/>
    </source>
</evidence>
<keyword evidence="2" id="KW-0472">Membrane</keyword>
<keyword evidence="1" id="KW-0175">Coiled coil</keyword>
<gene>
    <name evidence="3" type="ORF">LQ564_09140</name>
</gene>
<reference evidence="3" key="1">
    <citation type="submission" date="2021-11" db="EMBL/GenBank/DDBJ databases">
        <title>The complete genome of Massilia sp sp. G4R7.</title>
        <authorList>
            <person name="Liu L."/>
            <person name="Yue J."/>
            <person name="Yuan J."/>
            <person name="Yang F."/>
            <person name="Li L."/>
        </authorList>
    </citation>
    <scope>NUCLEOTIDE SEQUENCE</scope>
    <source>
        <strain evidence="3">G4R7</strain>
    </source>
</reference>